<sequence length="204" mass="22442">MSARYARSPFFSARSNTPPGLSSAVTSWSLNRPRNAQPVPLTKMAHDFMFGTAESRASAAHSNSYPTLLFSSLLNPFRTSTPRNCTASFCRAAMSALPTPYSKRVAPVMTPRISERDCAIAIESSGVNTRRLVRTEARMQMPLYREVRPVVIIFIDTGGALLRDRGQGLAAERPLEFHTRGGLKPSTGTPAWSPCALLRTRRLD</sequence>
<protein>
    <submittedName>
        <fullName evidence="1">Uncharacterized protein</fullName>
    </submittedName>
</protein>
<reference evidence="2" key="1">
    <citation type="journal article" date="2013" name="Proc. Natl. Acad. Sci. U.S.A.">
        <title>Genome structure and metabolic features in the red seaweed Chondrus crispus shed light on evolution of the Archaeplastida.</title>
        <authorList>
            <person name="Collen J."/>
            <person name="Porcel B."/>
            <person name="Carre W."/>
            <person name="Ball S.G."/>
            <person name="Chaparro C."/>
            <person name="Tonon T."/>
            <person name="Barbeyron T."/>
            <person name="Michel G."/>
            <person name="Noel B."/>
            <person name="Valentin K."/>
            <person name="Elias M."/>
            <person name="Artiguenave F."/>
            <person name="Arun A."/>
            <person name="Aury J.M."/>
            <person name="Barbosa-Neto J.F."/>
            <person name="Bothwell J.H."/>
            <person name="Bouget F.Y."/>
            <person name="Brillet L."/>
            <person name="Cabello-Hurtado F."/>
            <person name="Capella-Gutierrez S."/>
            <person name="Charrier B."/>
            <person name="Cladiere L."/>
            <person name="Cock J.M."/>
            <person name="Coelho S.M."/>
            <person name="Colleoni C."/>
            <person name="Czjzek M."/>
            <person name="Da Silva C."/>
            <person name="Delage L."/>
            <person name="Denoeud F."/>
            <person name="Deschamps P."/>
            <person name="Dittami S.M."/>
            <person name="Gabaldon T."/>
            <person name="Gachon C.M."/>
            <person name="Groisillier A."/>
            <person name="Herve C."/>
            <person name="Jabbari K."/>
            <person name="Katinka M."/>
            <person name="Kloareg B."/>
            <person name="Kowalczyk N."/>
            <person name="Labadie K."/>
            <person name="Leblanc C."/>
            <person name="Lopez P.J."/>
            <person name="McLachlan D.H."/>
            <person name="Meslet-Cladiere L."/>
            <person name="Moustafa A."/>
            <person name="Nehr Z."/>
            <person name="Nyvall Collen P."/>
            <person name="Panaud O."/>
            <person name="Partensky F."/>
            <person name="Poulain J."/>
            <person name="Rensing S.A."/>
            <person name="Rousvoal S."/>
            <person name="Samson G."/>
            <person name="Symeonidi A."/>
            <person name="Weissenbach J."/>
            <person name="Zambounis A."/>
            <person name="Wincker P."/>
            <person name="Boyen C."/>
        </authorList>
    </citation>
    <scope>NUCLEOTIDE SEQUENCE [LARGE SCALE GENOMIC DNA]</scope>
    <source>
        <strain evidence="2">cv. Stackhouse</strain>
    </source>
</reference>
<dbReference type="Proteomes" id="UP000012073">
    <property type="component" value="Unassembled WGS sequence"/>
</dbReference>
<dbReference type="AlphaFoldDB" id="R7QGQ5"/>
<dbReference type="RefSeq" id="XP_005717088.1">
    <property type="nucleotide sequence ID" value="XM_005717031.1"/>
</dbReference>
<name>R7QGQ5_CHOCR</name>
<dbReference type="Gramene" id="CDF37269">
    <property type="protein sequence ID" value="CDF37269"/>
    <property type="gene ID" value="CHC_T00005430001"/>
</dbReference>
<evidence type="ECO:0000313" key="1">
    <source>
        <dbReference type="EMBL" id="CDF37269.1"/>
    </source>
</evidence>
<proteinExistence type="predicted"/>
<organism evidence="1 2">
    <name type="scientific">Chondrus crispus</name>
    <name type="common">Carrageen Irish moss</name>
    <name type="synonym">Polymorpha crispa</name>
    <dbReference type="NCBI Taxonomy" id="2769"/>
    <lineage>
        <taxon>Eukaryota</taxon>
        <taxon>Rhodophyta</taxon>
        <taxon>Florideophyceae</taxon>
        <taxon>Rhodymeniophycidae</taxon>
        <taxon>Gigartinales</taxon>
        <taxon>Gigartinaceae</taxon>
        <taxon>Chondrus</taxon>
    </lineage>
</organism>
<dbReference type="GeneID" id="17324805"/>
<dbReference type="EMBL" id="HG001824">
    <property type="protein sequence ID" value="CDF37269.1"/>
    <property type="molecule type" value="Genomic_DNA"/>
</dbReference>
<accession>R7QGQ5</accession>
<gene>
    <name evidence="1" type="ORF">CHC_T00005430001</name>
</gene>
<dbReference type="KEGG" id="ccp:CHC_T00005430001"/>
<keyword evidence="2" id="KW-1185">Reference proteome</keyword>
<evidence type="ECO:0000313" key="2">
    <source>
        <dbReference type="Proteomes" id="UP000012073"/>
    </source>
</evidence>